<gene>
    <name evidence="2" type="ORF">Catovirus_1_789</name>
</gene>
<dbReference type="InterPro" id="IPR005835">
    <property type="entry name" value="NTP_transferase_dom"/>
</dbReference>
<dbReference type="SUPFAM" id="SSF53448">
    <property type="entry name" value="Nucleotide-diphospho-sugar transferases"/>
    <property type="match status" value="1"/>
</dbReference>
<dbReference type="InterPro" id="IPR036412">
    <property type="entry name" value="HAD-like_sf"/>
</dbReference>
<protein>
    <submittedName>
        <fullName evidence="2">Nucleotidyl transferase</fullName>
    </submittedName>
</protein>
<evidence type="ECO:0000313" key="2">
    <source>
        <dbReference type="EMBL" id="ARF08739.1"/>
    </source>
</evidence>
<dbReference type="Gene3D" id="3.90.550.10">
    <property type="entry name" value="Spore Coat Polysaccharide Biosynthesis Protein SpsA, Chain A"/>
    <property type="match status" value="1"/>
</dbReference>
<dbReference type="InterPro" id="IPR011009">
    <property type="entry name" value="Kinase-like_dom_sf"/>
</dbReference>
<accession>A0A1V0SAL4</accession>
<reference evidence="2" key="1">
    <citation type="journal article" date="2017" name="Science">
        <title>Giant viruses with an expanded complement of translation system components.</title>
        <authorList>
            <person name="Schulz F."/>
            <person name="Yutin N."/>
            <person name="Ivanova N.N."/>
            <person name="Ortega D.R."/>
            <person name="Lee T.K."/>
            <person name="Vierheilig J."/>
            <person name="Daims H."/>
            <person name="Horn M."/>
            <person name="Wagner M."/>
            <person name="Jensen G.J."/>
            <person name="Kyrpides N.C."/>
            <person name="Koonin E.V."/>
            <person name="Woyke T."/>
        </authorList>
    </citation>
    <scope>NUCLEOTIDE SEQUENCE</scope>
    <source>
        <strain evidence="2">CTV1</strain>
    </source>
</reference>
<feature type="domain" description="Nucleotidyl transferase" evidence="1">
    <location>
        <begin position="5"/>
        <end position="190"/>
    </location>
</feature>
<dbReference type="Pfam" id="PF00483">
    <property type="entry name" value="NTP_transferase"/>
    <property type="match status" value="1"/>
</dbReference>
<dbReference type="PANTHER" id="PTHR22572">
    <property type="entry name" value="SUGAR-1-PHOSPHATE GUANYL TRANSFERASE"/>
    <property type="match status" value="1"/>
</dbReference>
<name>A0A1V0SAL4_9VIRU</name>
<dbReference type="InterPro" id="IPR050486">
    <property type="entry name" value="Mannose-1P_guanyltransferase"/>
</dbReference>
<dbReference type="SUPFAM" id="SSF56784">
    <property type="entry name" value="HAD-like"/>
    <property type="match status" value="1"/>
</dbReference>
<organism evidence="2">
    <name type="scientific">Catovirus CTV1</name>
    <dbReference type="NCBI Taxonomy" id="1977631"/>
    <lineage>
        <taxon>Viruses</taxon>
        <taxon>Varidnaviria</taxon>
        <taxon>Bamfordvirae</taxon>
        <taxon>Nucleocytoviricota</taxon>
        <taxon>Megaviricetes</taxon>
        <taxon>Imitervirales</taxon>
        <taxon>Mimiviridae</taxon>
        <taxon>Klosneuvirinae</taxon>
        <taxon>Catovirus</taxon>
    </lineage>
</organism>
<sequence length="629" mass="73942">MNIIIPLGGLGERFKLDGYTKPKPLINIFGKEMIFYLIDNLNVQENDKIFVIYHKDLDKFNFKDIIHNRYKNIKLIRLDKNTEGATETILFGLNNIDDKYLSNKTMLLDCDTFYFTDIVSKYRNQNNNAVFCFKDMQEKPIFSYVSFDENNIINSIKEKNKISHYANTGCYCFNQAYVLKNYCQKVISNDIRENHEYYTSCVISEMLKDNHIFYANLIDINDFKCVGTPLQLKIFCDNFKNYDKLRICFDLDNTLVTYPTIKNDYSSVQPLFKNIEYLRYLKKLGHTIIIYTARRMKTHQGNIGKIIQDVGKITLETLEKFNIPYDELYFGKPYANYYIDDLGVNSYSEIEKEIGIYQTKIAERDFNEIIPGTLDIITKKSNLDKIKGEIYYYQNIPLTVKQYFPLFIGHGTDWYSMEKINGITLSYLYVNESLTVELFTKFLNIVKDIHSSAKYTKNISLNIYDNYKNKLINRYTVNDYSIYKNSDKIYDKLINYFTEYENNDMGCGGVIHGDPVLTNCILDINNHFKFIDMRGQLGNILTIFGDIYYDYGKIYQSISGYDEILLNKIVSQSYKKSIIKVFENFVVSNFGEQILYKIKMIKNAHLFTLLPLHKNDKCSHYYELIDISI</sequence>
<dbReference type="EMBL" id="KY684083">
    <property type="protein sequence ID" value="ARF08739.1"/>
    <property type="molecule type" value="Genomic_DNA"/>
</dbReference>
<dbReference type="GO" id="GO:0016740">
    <property type="term" value="F:transferase activity"/>
    <property type="evidence" value="ECO:0007669"/>
    <property type="project" value="UniProtKB-KW"/>
</dbReference>
<proteinExistence type="predicted"/>
<evidence type="ECO:0000259" key="1">
    <source>
        <dbReference type="Pfam" id="PF00483"/>
    </source>
</evidence>
<dbReference type="Gene3D" id="3.40.50.1000">
    <property type="entry name" value="HAD superfamily/HAD-like"/>
    <property type="match status" value="1"/>
</dbReference>
<dbReference type="InterPro" id="IPR029044">
    <property type="entry name" value="Nucleotide-diphossugar_trans"/>
</dbReference>
<dbReference type="SUPFAM" id="SSF56112">
    <property type="entry name" value="Protein kinase-like (PK-like)"/>
    <property type="match status" value="1"/>
</dbReference>
<dbReference type="InterPro" id="IPR023214">
    <property type="entry name" value="HAD_sf"/>
</dbReference>
<keyword evidence="2" id="KW-0808">Transferase</keyword>